<dbReference type="GO" id="GO:0003677">
    <property type="term" value="F:DNA binding"/>
    <property type="evidence" value="ECO:0007669"/>
    <property type="project" value="InterPro"/>
</dbReference>
<protein>
    <recommendedName>
        <fullName evidence="2">BEN domain-containing protein</fullName>
    </recommendedName>
</protein>
<dbReference type="EMBL" id="OU893347">
    <property type="protein sequence ID" value="CAG9786677.1"/>
    <property type="molecule type" value="Genomic_DNA"/>
</dbReference>
<proteinExistence type="predicted"/>
<dbReference type="InterPro" id="IPR018379">
    <property type="entry name" value="BEN_domain"/>
</dbReference>
<feature type="region of interest" description="Disordered" evidence="1">
    <location>
        <begin position="365"/>
        <end position="403"/>
    </location>
</feature>
<evidence type="ECO:0000313" key="4">
    <source>
        <dbReference type="Proteomes" id="UP001153714"/>
    </source>
</evidence>
<dbReference type="OrthoDB" id="6515871at2759"/>
<dbReference type="Proteomes" id="UP001153714">
    <property type="component" value="Chromosome 16"/>
</dbReference>
<reference evidence="3" key="1">
    <citation type="submission" date="2021-12" db="EMBL/GenBank/DDBJ databases">
        <authorList>
            <person name="King R."/>
        </authorList>
    </citation>
    <scope>NUCLEOTIDE SEQUENCE</scope>
</reference>
<dbReference type="PROSITE" id="PS51457">
    <property type="entry name" value="BEN"/>
    <property type="match status" value="1"/>
</dbReference>
<name>A0A9N9QZS7_9NEOP</name>
<dbReference type="Gene3D" id="1.10.10.2590">
    <property type="entry name" value="BEN domain"/>
    <property type="match status" value="1"/>
</dbReference>
<accession>A0A9N9QZS7</accession>
<sequence length="555" mass="63502">MMTHLPIRLHQVASPQTEQTIAISFQQPGSGYIDSEITIDNCYSSVMDQLRQPKFHVIELLEPPYADYDKYICVPSSWIRLRETDDGVVLVKFPTEKLSKTKKRVKKEENFSNDWSIFMAEVKYSTDSYKDAKEYIKILDKILIQGQRRSKGIRENRAPTPDSEILDLLTESNTNGNCEALGLPNNDPKQMNNQATSQLLKISTSELGERQEITKIVDLADSTDKTERYLTRQSLRQSAPTNNYKLLNQIKKLTLEETNKSVQKSDNVENHKEKTPLIKTPPELTNESGVLSALQSLLGDNYKEILEHLHSEFENNLKILNNLEHIFLKNCVLLKNLIDIVDQVHDGDQNDHNVAIKKLKKHMTEEVNTKTNNEKRTGSEVKNCDKNVPGGDENKGNKNSNSMNKIHGQAREFILPPEYDPNDSQWSLKHRKKTKDLVELIPQSGVYVNAIKLKHCLRMSKDSKTLARMLLVEVFSESALSVCSLTGKKANVFDLEGTSIRPGLDEHARTVLLNYVEQYAFENNWVKLDIHTISNSLRNKMQEMRAKKDKKLRDV</sequence>
<feature type="domain" description="BEN" evidence="2">
    <location>
        <begin position="443"/>
        <end position="548"/>
    </location>
</feature>
<reference evidence="3" key="2">
    <citation type="submission" date="2022-10" db="EMBL/GenBank/DDBJ databases">
        <authorList>
            <consortium name="ENA_rothamsted_submissions"/>
            <consortium name="culmorum"/>
            <person name="King R."/>
        </authorList>
    </citation>
    <scope>NUCLEOTIDE SEQUENCE</scope>
</reference>
<evidence type="ECO:0000256" key="1">
    <source>
        <dbReference type="SAM" id="MobiDB-lite"/>
    </source>
</evidence>
<evidence type="ECO:0000313" key="3">
    <source>
        <dbReference type="EMBL" id="CAG9786677.1"/>
    </source>
</evidence>
<gene>
    <name evidence="3" type="ORF">DIATSA_LOCUS4617</name>
</gene>
<dbReference type="AlphaFoldDB" id="A0A9N9QZS7"/>
<dbReference type="Pfam" id="PF10523">
    <property type="entry name" value="BEN"/>
    <property type="match status" value="1"/>
</dbReference>
<evidence type="ECO:0000259" key="2">
    <source>
        <dbReference type="PROSITE" id="PS51457"/>
    </source>
</evidence>
<organism evidence="3 4">
    <name type="scientific">Diatraea saccharalis</name>
    <name type="common">sugarcane borer</name>
    <dbReference type="NCBI Taxonomy" id="40085"/>
    <lineage>
        <taxon>Eukaryota</taxon>
        <taxon>Metazoa</taxon>
        <taxon>Ecdysozoa</taxon>
        <taxon>Arthropoda</taxon>
        <taxon>Hexapoda</taxon>
        <taxon>Insecta</taxon>
        <taxon>Pterygota</taxon>
        <taxon>Neoptera</taxon>
        <taxon>Endopterygota</taxon>
        <taxon>Lepidoptera</taxon>
        <taxon>Glossata</taxon>
        <taxon>Ditrysia</taxon>
        <taxon>Pyraloidea</taxon>
        <taxon>Crambidae</taxon>
        <taxon>Crambinae</taxon>
        <taxon>Diatraea</taxon>
    </lineage>
</organism>
<feature type="compositionally biased region" description="Basic and acidic residues" evidence="1">
    <location>
        <begin position="365"/>
        <end position="385"/>
    </location>
</feature>
<keyword evidence="4" id="KW-1185">Reference proteome</keyword>